<sequence length="158" mass="18707">MITNNYKPKKMSWKHNQLDQFRQYLNDSEQNQAKIDAKTQLKLENRIKEVEKLLHEHNRLISIESNTKKSEKNLCDRDDHRKNSFDSEEQLDSVGRESSKGVASIQQNLLKTRAEQINNVFDSLIDLFDDCKIDYDQNNEEGSENKHLIEDNRKNEKK</sequence>
<evidence type="ECO:0000313" key="2">
    <source>
        <dbReference type="EMBL" id="KPM03067.1"/>
    </source>
</evidence>
<evidence type="ECO:0000313" key="3">
    <source>
        <dbReference type="Proteomes" id="UP000616769"/>
    </source>
</evidence>
<gene>
    <name evidence="2" type="ORF">QR98_0014970</name>
</gene>
<dbReference type="EMBL" id="JXLN01003959">
    <property type="protein sequence ID" value="KPM03067.1"/>
    <property type="molecule type" value="Genomic_DNA"/>
</dbReference>
<organism evidence="2 3">
    <name type="scientific">Sarcoptes scabiei</name>
    <name type="common">Itch mite</name>
    <name type="synonym">Acarus scabiei</name>
    <dbReference type="NCBI Taxonomy" id="52283"/>
    <lineage>
        <taxon>Eukaryota</taxon>
        <taxon>Metazoa</taxon>
        <taxon>Ecdysozoa</taxon>
        <taxon>Arthropoda</taxon>
        <taxon>Chelicerata</taxon>
        <taxon>Arachnida</taxon>
        <taxon>Acari</taxon>
        <taxon>Acariformes</taxon>
        <taxon>Sarcoptiformes</taxon>
        <taxon>Astigmata</taxon>
        <taxon>Psoroptidia</taxon>
        <taxon>Sarcoptoidea</taxon>
        <taxon>Sarcoptidae</taxon>
        <taxon>Sarcoptinae</taxon>
        <taxon>Sarcoptes</taxon>
    </lineage>
</organism>
<dbReference type="AlphaFoldDB" id="A0A131ZWN5"/>
<feature type="region of interest" description="Disordered" evidence="1">
    <location>
        <begin position="139"/>
        <end position="158"/>
    </location>
</feature>
<protein>
    <submittedName>
        <fullName evidence="2">Uncharacterized protein</fullName>
    </submittedName>
</protein>
<dbReference type="Proteomes" id="UP000616769">
    <property type="component" value="Unassembled WGS sequence"/>
</dbReference>
<name>A0A131ZWN5_SARSC</name>
<evidence type="ECO:0000256" key="1">
    <source>
        <dbReference type="SAM" id="MobiDB-lite"/>
    </source>
</evidence>
<feature type="region of interest" description="Disordered" evidence="1">
    <location>
        <begin position="65"/>
        <end position="101"/>
    </location>
</feature>
<comment type="caution">
    <text evidence="2">The sequence shown here is derived from an EMBL/GenBank/DDBJ whole genome shotgun (WGS) entry which is preliminary data.</text>
</comment>
<dbReference type="OrthoDB" id="10057795at2759"/>
<dbReference type="VEuPathDB" id="VectorBase:SSCA006981"/>
<proteinExistence type="predicted"/>
<feature type="compositionally biased region" description="Basic and acidic residues" evidence="1">
    <location>
        <begin position="143"/>
        <end position="158"/>
    </location>
</feature>
<reference evidence="2 3" key="1">
    <citation type="journal article" date="2015" name="Parasit. Vectors">
        <title>Draft genome of the scabies mite.</title>
        <authorList>
            <person name="Rider S.D.Jr."/>
            <person name="Morgan M.S."/>
            <person name="Arlian L.G."/>
        </authorList>
    </citation>
    <scope>NUCLEOTIDE SEQUENCE [LARGE SCALE GENOMIC DNA]</scope>
    <source>
        <strain evidence="2">Arlian Lab</strain>
    </source>
</reference>
<accession>A0A131ZWN5</accession>
<feature type="compositionally biased region" description="Basic and acidic residues" evidence="1">
    <location>
        <begin position="66"/>
        <end position="85"/>
    </location>
</feature>